<keyword evidence="3" id="KW-0413">Isomerase</keyword>
<keyword evidence="4" id="KW-1185">Reference proteome</keyword>
<dbReference type="OrthoDB" id="9801785at2"/>
<evidence type="ECO:0000259" key="2">
    <source>
        <dbReference type="Pfam" id="PF01370"/>
    </source>
</evidence>
<evidence type="ECO:0000313" key="4">
    <source>
        <dbReference type="Proteomes" id="UP000192042"/>
    </source>
</evidence>
<dbReference type="Proteomes" id="UP000192042">
    <property type="component" value="Chromosome I"/>
</dbReference>
<dbReference type="RefSeq" id="WP_080885291.1">
    <property type="nucleotide sequence ID" value="NZ_LT828648.1"/>
</dbReference>
<dbReference type="EC" id="5.1.3.2" evidence="3"/>
<dbReference type="AlphaFoldDB" id="A0A1W1I0Y4"/>
<dbReference type="GO" id="GO:0003978">
    <property type="term" value="F:UDP-glucose 4-epimerase activity"/>
    <property type="evidence" value="ECO:0007669"/>
    <property type="project" value="UniProtKB-EC"/>
</dbReference>
<evidence type="ECO:0000256" key="1">
    <source>
        <dbReference type="ARBA" id="ARBA00007637"/>
    </source>
</evidence>
<dbReference type="Gene3D" id="3.90.25.10">
    <property type="entry name" value="UDP-galactose 4-epimerase, domain 1"/>
    <property type="match status" value="1"/>
</dbReference>
<dbReference type="InterPro" id="IPR001509">
    <property type="entry name" value="Epimerase_deHydtase"/>
</dbReference>
<dbReference type="Gene3D" id="3.40.50.720">
    <property type="entry name" value="NAD(P)-binding Rossmann-like Domain"/>
    <property type="match status" value="1"/>
</dbReference>
<proteinExistence type="inferred from homology"/>
<dbReference type="SUPFAM" id="SSF51735">
    <property type="entry name" value="NAD(P)-binding Rossmann-fold domains"/>
    <property type="match status" value="1"/>
</dbReference>
<dbReference type="STRING" id="1325564.NSJP_0475"/>
<dbReference type="PANTHER" id="PTHR43000">
    <property type="entry name" value="DTDP-D-GLUCOSE 4,6-DEHYDRATASE-RELATED"/>
    <property type="match status" value="1"/>
</dbReference>
<dbReference type="Pfam" id="PF01370">
    <property type="entry name" value="Epimerase"/>
    <property type="match status" value="1"/>
</dbReference>
<dbReference type="InterPro" id="IPR036291">
    <property type="entry name" value="NAD(P)-bd_dom_sf"/>
</dbReference>
<organism evidence="3 4">
    <name type="scientific">Nitrospira japonica</name>
    <dbReference type="NCBI Taxonomy" id="1325564"/>
    <lineage>
        <taxon>Bacteria</taxon>
        <taxon>Pseudomonadati</taxon>
        <taxon>Nitrospirota</taxon>
        <taxon>Nitrospiria</taxon>
        <taxon>Nitrospirales</taxon>
        <taxon>Nitrospiraceae</taxon>
        <taxon>Nitrospira</taxon>
    </lineage>
</organism>
<feature type="domain" description="NAD-dependent epimerase/dehydratase" evidence="2">
    <location>
        <begin position="3"/>
        <end position="235"/>
    </location>
</feature>
<gene>
    <name evidence="3" type="ORF">NSJP_0475</name>
</gene>
<sequence>MKVLVTGGAGFIGSHIVDRLVQEGHDVVVVDNLSSGKRRNLNRAARFYKTDIQSWRLERVFRNERPNVVLHLAAQMDVRKSVEDPLFDAQVNVLGTLNILQQTVKHGVRKVVFSSSGGAIYGEQDVFPAPESHATMPLSPYGLSKLCGEQYLSYYERVGGVQVVNLRYANVYGPRQDPEGEAGVVAIFIQKLLNNEQPVINGNGRQTRDFVFVEDVVEANLAVMGQETAGTYNVGTGVETSVNDLFRILVQHTGSTCKELHGPAKKGEQARSVIDATKLRHELSWEPKMSLSDGLKRTVEYFKQRMG</sequence>
<protein>
    <submittedName>
        <fullName evidence="3">Putative UDP-glucose 4-epimerase</fullName>
        <ecNumber evidence="3">5.1.3.2</ecNumber>
    </submittedName>
</protein>
<dbReference type="KEGG" id="nja:NSJP_0475"/>
<evidence type="ECO:0000313" key="3">
    <source>
        <dbReference type="EMBL" id="SLM46647.1"/>
    </source>
</evidence>
<name>A0A1W1I0Y4_9BACT</name>
<accession>A0A1W1I0Y4</accession>
<dbReference type="EMBL" id="LT828648">
    <property type="protein sequence ID" value="SLM46647.1"/>
    <property type="molecule type" value="Genomic_DNA"/>
</dbReference>
<reference evidence="3 4" key="1">
    <citation type="submission" date="2017-03" db="EMBL/GenBank/DDBJ databases">
        <authorList>
            <person name="Afonso C.L."/>
            <person name="Miller P.J."/>
            <person name="Scott M.A."/>
            <person name="Spackman E."/>
            <person name="Goraichik I."/>
            <person name="Dimitrov K.M."/>
            <person name="Suarez D.L."/>
            <person name="Swayne D.E."/>
        </authorList>
    </citation>
    <scope>NUCLEOTIDE SEQUENCE [LARGE SCALE GENOMIC DNA]</scope>
    <source>
        <strain evidence="3">Genome sequencing of Nitrospira japonica strain NJ11</strain>
    </source>
</reference>
<comment type="similarity">
    <text evidence="1">Belongs to the NAD(P)-dependent epimerase/dehydratase family.</text>
</comment>